<keyword evidence="1" id="KW-0812">Transmembrane</keyword>
<dbReference type="Proteomes" id="UP000295573">
    <property type="component" value="Unassembled WGS sequence"/>
</dbReference>
<keyword evidence="1" id="KW-1133">Transmembrane helix</keyword>
<name>A0A4R2IE73_9ACTN</name>
<dbReference type="AlphaFoldDB" id="A0A4R2IE73"/>
<proteinExistence type="predicted"/>
<sequence length="154" mass="15375">MGRVLIRGAAAGAAGTTALNAMTYMDMVVRGRPASTTPSRTVEEVAARLGVPVPGSGPQRSNRVSALGALGGLLTGVGSGAALAVVRATGPRRSPLAVGVIAVAGALLGGNGPMIALGVTDPRDWSAADWAADLIPHLAYGLVTGWVLDRLDRG</sequence>
<keyword evidence="3" id="KW-1185">Reference proteome</keyword>
<organism evidence="2 3">
    <name type="scientific">Kribbella antiqua</name>
    <dbReference type="NCBI Taxonomy" id="2512217"/>
    <lineage>
        <taxon>Bacteria</taxon>
        <taxon>Bacillati</taxon>
        <taxon>Actinomycetota</taxon>
        <taxon>Actinomycetes</taxon>
        <taxon>Propionibacteriales</taxon>
        <taxon>Kribbellaceae</taxon>
        <taxon>Kribbella</taxon>
    </lineage>
</organism>
<accession>A0A4R2IE73</accession>
<keyword evidence="1" id="KW-0472">Membrane</keyword>
<comment type="caution">
    <text evidence="2">The sequence shown here is derived from an EMBL/GenBank/DDBJ whole genome shotgun (WGS) entry which is preliminary data.</text>
</comment>
<reference evidence="2 3" key="1">
    <citation type="journal article" date="2015" name="Stand. Genomic Sci.">
        <title>Genomic Encyclopedia of Bacterial and Archaeal Type Strains, Phase III: the genomes of soil and plant-associated and newly described type strains.</title>
        <authorList>
            <person name="Whitman W.B."/>
            <person name="Woyke T."/>
            <person name="Klenk H.P."/>
            <person name="Zhou Y."/>
            <person name="Lilburn T.G."/>
            <person name="Beck B.J."/>
            <person name="De Vos P."/>
            <person name="Vandamme P."/>
            <person name="Eisen J.A."/>
            <person name="Garrity G."/>
            <person name="Hugenholtz P."/>
            <person name="Kyrpides N.C."/>
        </authorList>
    </citation>
    <scope>NUCLEOTIDE SEQUENCE [LARGE SCALE GENOMIC DNA]</scope>
    <source>
        <strain evidence="2 3">VKM Ac-2541</strain>
    </source>
</reference>
<evidence type="ECO:0000313" key="2">
    <source>
        <dbReference type="EMBL" id="TCO42472.1"/>
    </source>
</evidence>
<dbReference type="OrthoDB" id="4569917at2"/>
<evidence type="ECO:0000313" key="3">
    <source>
        <dbReference type="Proteomes" id="UP000295573"/>
    </source>
</evidence>
<dbReference type="EMBL" id="SLWR01000013">
    <property type="protein sequence ID" value="TCO42472.1"/>
    <property type="molecule type" value="Genomic_DNA"/>
</dbReference>
<evidence type="ECO:0000256" key="1">
    <source>
        <dbReference type="SAM" id="Phobius"/>
    </source>
</evidence>
<feature type="transmembrane region" description="Helical" evidence="1">
    <location>
        <begin position="64"/>
        <end position="86"/>
    </location>
</feature>
<feature type="transmembrane region" description="Helical" evidence="1">
    <location>
        <begin position="98"/>
        <end position="118"/>
    </location>
</feature>
<protein>
    <submittedName>
        <fullName evidence="2">Uncharacterized protein</fullName>
    </submittedName>
</protein>
<feature type="transmembrane region" description="Helical" evidence="1">
    <location>
        <begin position="130"/>
        <end position="148"/>
    </location>
</feature>
<gene>
    <name evidence="2" type="ORF">EV646_11394</name>
</gene>